<dbReference type="InterPro" id="IPR000595">
    <property type="entry name" value="cNMP-bd_dom"/>
</dbReference>
<evidence type="ECO:0000313" key="3">
    <source>
        <dbReference type="Proteomes" id="UP000031950"/>
    </source>
</evidence>
<dbReference type="Pfam" id="PF07307">
    <property type="entry name" value="HEPPP_synt_1"/>
    <property type="match status" value="1"/>
</dbReference>
<dbReference type="OrthoDB" id="2417886at2"/>
<reference evidence="2 3" key="1">
    <citation type="submission" date="2015-01" db="EMBL/GenBank/DDBJ databases">
        <title>Genome sequence of Jeotgalibacillus alimentarius.</title>
        <authorList>
            <person name="Goh K.M."/>
            <person name="Chan K.-G."/>
            <person name="Yaakop A.S."/>
            <person name="Ee R."/>
            <person name="Gan H.M."/>
            <person name="Chan C.S."/>
        </authorList>
    </citation>
    <scope>NUCLEOTIDE SEQUENCE [LARGE SCALE GENOMIC DNA]</scope>
    <source>
        <strain evidence="2 3">YKJ-13</strain>
    </source>
</reference>
<keyword evidence="3" id="KW-1185">Reference proteome</keyword>
<organism evidence="2 3">
    <name type="scientific">Jeotgalibacillus alimentarius</name>
    <dbReference type="NCBI Taxonomy" id="135826"/>
    <lineage>
        <taxon>Bacteria</taxon>
        <taxon>Bacillati</taxon>
        <taxon>Bacillota</taxon>
        <taxon>Bacilli</taxon>
        <taxon>Bacillales</taxon>
        <taxon>Caryophanaceae</taxon>
        <taxon>Jeotgalibacillus</taxon>
    </lineage>
</organism>
<dbReference type="EMBL" id="JXRQ01000018">
    <property type="protein sequence ID" value="KIL48936.1"/>
    <property type="molecule type" value="Genomic_DNA"/>
</dbReference>
<dbReference type="PATRIC" id="fig|135826.4.peg.2141"/>
<dbReference type="AlphaFoldDB" id="A0A0C2VX10"/>
<dbReference type="Gene3D" id="1.20.120.1450">
    <property type="match status" value="1"/>
</dbReference>
<dbReference type="RefSeq" id="WP_052474082.1">
    <property type="nucleotide sequence ID" value="NZ_JXRQ01000018.1"/>
</dbReference>
<accession>A0A0C2VX10</accession>
<comment type="caution">
    <text evidence="2">The sequence shown here is derived from an EMBL/GenBank/DDBJ whole genome shotgun (WGS) entry which is preliminary data.</text>
</comment>
<dbReference type="InterPro" id="IPR009920">
    <property type="entry name" value="HEPPP_synth_su1"/>
</dbReference>
<evidence type="ECO:0000259" key="1">
    <source>
        <dbReference type="PROSITE" id="PS50042"/>
    </source>
</evidence>
<dbReference type="Proteomes" id="UP000031950">
    <property type="component" value="Unassembled WGS sequence"/>
</dbReference>
<dbReference type="STRING" id="135826.KP77_21470"/>
<dbReference type="PROSITE" id="PS50042">
    <property type="entry name" value="CNMP_BINDING_3"/>
    <property type="match status" value="1"/>
</dbReference>
<name>A0A0C2VX10_9BACL</name>
<evidence type="ECO:0000313" key="2">
    <source>
        <dbReference type="EMBL" id="KIL48936.1"/>
    </source>
</evidence>
<dbReference type="GO" id="GO:0009234">
    <property type="term" value="P:menaquinone biosynthetic process"/>
    <property type="evidence" value="ECO:0007669"/>
    <property type="project" value="InterPro"/>
</dbReference>
<gene>
    <name evidence="2" type="ORF">KP77_21470</name>
</gene>
<feature type="domain" description="Cyclic nucleotide-binding" evidence="1">
    <location>
        <begin position="157"/>
        <end position="205"/>
    </location>
</feature>
<proteinExistence type="predicted"/>
<protein>
    <recommendedName>
        <fullName evidence="1">Cyclic nucleotide-binding domain-containing protein</fullName>
    </recommendedName>
</protein>
<sequence length="258" mass="29879">MSDKQSERWMSQTVQHILDQIHHPYLHASIGQPEIDMERLSLLLLPFYLKNKYTNLDQSYVSTAILIQQALDTHEKVSITGESHRIKQLTVLAGDYYSGLYYKILSGIPDIELIRKIAFSIEEINEHKIEITSAHALTEDEFLNSLTKIESSIITSLFRHLGYDEMVPLAEKLLLANRLKQEERSFAQGDDSSLFYFFKHGKHHIKTSDYMTAYKRLIKRISGEIEYLARELNLPSTTKNLPIFSSFYEKSIIYAEEG</sequence>